<keyword evidence="6" id="KW-0812">Transmembrane</keyword>
<dbReference type="SUPFAM" id="SSF51905">
    <property type="entry name" value="FAD/NAD(P)-binding domain"/>
    <property type="match status" value="1"/>
</dbReference>
<evidence type="ECO:0000256" key="6">
    <source>
        <dbReference type="SAM" id="Phobius"/>
    </source>
</evidence>
<sequence length="586" mass="67567">MFYDDNTVKYFIGLFLILFWINYLFDYKIPKQYKKVNFIKPNYKRKDIDKDRYNKSKIPNDIDTIVIGSGIGGLSCAALLSKVGKKVLVLEQHYIAGGCMHVFEDKGVEHETGIHYIGNINKRQPILNIITETPIEWCKIGNKNKNIYDEIYIGNNQYCFRAGEDNFINDLVKKFPYEKENIKKYLELVKKVAKEDLFFNLKIINNRFLSFILKLYLKYWKTDYLKYLNTTTYDVISNFTNNEELKAVLCGQFGDHGIPPKKSNFFIHSSIVYHYMDGGYFPKGGPSSITKNIIPVIENSGGRVLVGKSVQEILIENNKAIGVEMENGDKIYSKNVISAVGVNTTFNKLVNHESSNYYQELVKTIKSSTGFVYCFVNLDGTSEELELRDSNLWIYPDRDFDKLLENFEDDMLNSPMPLFISSSSAKDSTWNKRYPNKSSVILLTPAKKEYFERWESEVCMKRNLDYKDLKEALGKRMLNELYKYYPKTKDKVYHYDVGTPLTNQHYLGVINGEGYGLESTSERYSSFDLKPETKIKNLYLTGQDICTLGFTGALMGGVLTAHSVLGYGTIFDVIYDRNLITDLCNF</sequence>
<evidence type="ECO:0000256" key="1">
    <source>
        <dbReference type="ARBA" id="ARBA00022630"/>
    </source>
</evidence>
<dbReference type="EMBL" id="MN740323">
    <property type="protein sequence ID" value="QHU00083.1"/>
    <property type="molecule type" value="Genomic_DNA"/>
</dbReference>
<dbReference type="InterPro" id="IPR036188">
    <property type="entry name" value="FAD/NAD-bd_sf"/>
</dbReference>
<dbReference type="GO" id="GO:0016491">
    <property type="term" value="F:oxidoreductase activity"/>
    <property type="evidence" value="ECO:0007669"/>
    <property type="project" value="InterPro"/>
</dbReference>
<evidence type="ECO:0000259" key="7">
    <source>
        <dbReference type="Pfam" id="PF01593"/>
    </source>
</evidence>
<name>A0A6C0J450_9ZZZZ</name>
<accession>A0A6C0J450</accession>
<feature type="transmembrane region" description="Helical" evidence="6">
    <location>
        <begin position="6"/>
        <end position="25"/>
    </location>
</feature>
<evidence type="ECO:0000256" key="5">
    <source>
        <dbReference type="ARBA" id="ARBA00023027"/>
    </source>
</evidence>
<keyword evidence="6" id="KW-0472">Membrane</keyword>
<keyword evidence="5" id="KW-0520">NAD</keyword>
<dbReference type="InterPro" id="IPR002937">
    <property type="entry name" value="Amino_oxidase"/>
</dbReference>
<dbReference type="InterPro" id="IPR052206">
    <property type="entry name" value="Retinol_saturase"/>
</dbReference>
<organism evidence="8">
    <name type="scientific">viral metagenome</name>
    <dbReference type="NCBI Taxonomy" id="1070528"/>
    <lineage>
        <taxon>unclassified sequences</taxon>
        <taxon>metagenomes</taxon>
        <taxon>organismal metagenomes</taxon>
    </lineage>
</organism>
<keyword evidence="6" id="KW-1133">Transmembrane helix</keyword>
<dbReference type="AlphaFoldDB" id="A0A6C0J450"/>
<keyword evidence="3" id="KW-0274">FAD</keyword>
<keyword evidence="4" id="KW-0521">NADP</keyword>
<dbReference type="PANTHER" id="PTHR46091">
    <property type="entry name" value="BLR7054 PROTEIN"/>
    <property type="match status" value="1"/>
</dbReference>
<evidence type="ECO:0000256" key="4">
    <source>
        <dbReference type="ARBA" id="ARBA00022857"/>
    </source>
</evidence>
<evidence type="ECO:0000256" key="3">
    <source>
        <dbReference type="ARBA" id="ARBA00022827"/>
    </source>
</evidence>
<evidence type="ECO:0000313" key="8">
    <source>
        <dbReference type="EMBL" id="QHU00083.1"/>
    </source>
</evidence>
<keyword evidence="1" id="KW-0285">Flavoprotein</keyword>
<proteinExistence type="predicted"/>
<keyword evidence="2" id="KW-0732">Signal</keyword>
<protein>
    <recommendedName>
        <fullName evidence="7">Amine oxidase domain-containing protein</fullName>
    </recommendedName>
</protein>
<dbReference type="PANTHER" id="PTHR46091:SF3">
    <property type="entry name" value="AMINE OXIDASE DOMAIN-CONTAINING PROTEIN"/>
    <property type="match status" value="1"/>
</dbReference>
<reference evidence="8" key="1">
    <citation type="journal article" date="2020" name="Nature">
        <title>Giant virus diversity and host interactions through global metagenomics.</title>
        <authorList>
            <person name="Schulz F."/>
            <person name="Roux S."/>
            <person name="Paez-Espino D."/>
            <person name="Jungbluth S."/>
            <person name="Walsh D.A."/>
            <person name="Denef V.J."/>
            <person name="McMahon K.D."/>
            <person name="Konstantinidis K.T."/>
            <person name="Eloe-Fadrosh E.A."/>
            <person name="Kyrpides N.C."/>
            <person name="Woyke T."/>
        </authorList>
    </citation>
    <scope>NUCLEOTIDE SEQUENCE</scope>
    <source>
        <strain evidence="8">GVMAG-M-3300025860-12</strain>
    </source>
</reference>
<dbReference type="Gene3D" id="3.50.50.60">
    <property type="entry name" value="FAD/NAD(P)-binding domain"/>
    <property type="match status" value="2"/>
</dbReference>
<evidence type="ECO:0000256" key="2">
    <source>
        <dbReference type="ARBA" id="ARBA00022729"/>
    </source>
</evidence>
<feature type="domain" description="Amine oxidase" evidence="7">
    <location>
        <begin position="71"/>
        <end position="564"/>
    </location>
</feature>
<dbReference type="Pfam" id="PF01593">
    <property type="entry name" value="Amino_oxidase"/>
    <property type="match status" value="1"/>
</dbReference>